<evidence type="ECO:0000313" key="1">
    <source>
        <dbReference type="EMBL" id="OCT61781.1"/>
    </source>
</evidence>
<organism evidence="1 2">
    <name type="scientific">Xenopus laevis</name>
    <name type="common">African clawed frog</name>
    <dbReference type="NCBI Taxonomy" id="8355"/>
    <lineage>
        <taxon>Eukaryota</taxon>
        <taxon>Metazoa</taxon>
        <taxon>Chordata</taxon>
        <taxon>Craniata</taxon>
        <taxon>Vertebrata</taxon>
        <taxon>Euteleostomi</taxon>
        <taxon>Amphibia</taxon>
        <taxon>Batrachia</taxon>
        <taxon>Anura</taxon>
        <taxon>Pipoidea</taxon>
        <taxon>Pipidae</taxon>
        <taxon>Xenopodinae</taxon>
        <taxon>Xenopus</taxon>
        <taxon>Xenopus</taxon>
    </lineage>
</organism>
<name>A0A974BVY3_XENLA</name>
<protein>
    <submittedName>
        <fullName evidence="1">Uncharacterized protein</fullName>
    </submittedName>
</protein>
<accession>A0A974BVY3</accession>
<reference evidence="2" key="1">
    <citation type="journal article" date="2016" name="Nature">
        <title>Genome evolution in the allotetraploid frog Xenopus laevis.</title>
        <authorList>
            <person name="Session A.M."/>
            <person name="Uno Y."/>
            <person name="Kwon T."/>
            <person name="Chapman J.A."/>
            <person name="Toyoda A."/>
            <person name="Takahashi S."/>
            <person name="Fukui A."/>
            <person name="Hikosaka A."/>
            <person name="Suzuki A."/>
            <person name="Kondo M."/>
            <person name="van Heeringen S.J."/>
            <person name="Quigley I."/>
            <person name="Heinz S."/>
            <person name="Ogino H."/>
            <person name="Ochi H."/>
            <person name="Hellsten U."/>
            <person name="Lyons J.B."/>
            <person name="Simakov O."/>
            <person name="Putnam N."/>
            <person name="Stites J."/>
            <person name="Kuroki Y."/>
            <person name="Tanaka T."/>
            <person name="Michiue T."/>
            <person name="Watanabe M."/>
            <person name="Bogdanovic O."/>
            <person name="Lister R."/>
            <person name="Georgiou G."/>
            <person name="Paranjpe S.S."/>
            <person name="van Kruijsbergen I."/>
            <person name="Shu S."/>
            <person name="Carlson J."/>
            <person name="Kinoshita T."/>
            <person name="Ohta Y."/>
            <person name="Mawaribuchi S."/>
            <person name="Jenkins J."/>
            <person name="Grimwood J."/>
            <person name="Schmutz J."/>
            <person name="Mitros T."/>
            <person name="Mozaffari S.V."/>
            <person name="Suzuki Y."/>
            <person name="Haramoto Y."/>
            <person name="Yamamoto T.S."/>
            <person name="Takagi C."/>
            <person name="Heald R."/>
            <person name="Miller K."/>
            <person name="Haudenschild C."/>
            <person name="Kitzman J."/>
            <person name="Nakayama T."/>
            <person name="Izutsu Y."/>
            <person name="Robert J."/>
            <person name="Fortriede J."/>
            <person name="Burns K."/>
            <person name="Lotay V."/>
            <person name="Karimi K."/>
            <person name="Yasuoka Y."/>
            <person name="Dichmann D.S."/>
            <person name="Flajnik M.F."/>
            <person name="Houston D.W."/>
            <person name="Shendure J."/>
            <person name="DuPasquier L."/>
            <person name="Vize P.D."/>
            <person name="Zorn A.M."/>
            <person name="Ito M."/>
            <person name="Marcotte E.M."/>
            <person name="Wallingford J.B."/>
            <person name="Ito Y."/>
            <person name="Asashima M."/>
            <person name="Ueno N."/>
            <person name="Matsuda Y."/>
            <person name="Veenstra G.J."/>
            <person name="Fujiyama A."/>
            <person name="Harland R.M."/>
            <person name="Taira M."/>
            <person name="Rokhsar D.S."/>
        </authorList>
    </citation>
    <scope>NUCLEOTIDE SEQUENCE [LARGE SCALE GENOMIC DNA]</scope>
    <source>
        <strain evidence="2">J</strain>
    </source>
</reference>
<sequence length="110" mass="12305">MNGDDKIMLKSLCFGVRNQPANGLTNTGHKEPGNKSTVQTGSWHQDWEIYCLEGKNLGTAMGCEFLRAQNLPRPTVVRFKKHLAPQGRSYRQLKEHALADPTSVLIYGHV</sequence>
<dbReference type="Proteomes" id="UP000694892">
    <property type="component" value="Chromosome 9_10S"/>
</dbReference>
<dbReference type="EMBL" id="CM004483">
    <property type="protein sequence ID" value="OCT61781.1"/>
    <property type="molecule type" value="Genomic_DNA"/>
</dbReference>
<evidence type="ECO:0000313" key="2">
    <source>
        <dbReference type="Proteomes" id="UP000694892"/>
    </source>
</evidence>
<dbReference type="AlphaFoldDB" id="A0A974BVY3"/>
<gene>
    <name evidence="1" type="ORF">XELAEV_18047810mg</name>
</gene>
<proteinExistence type="predicted"/>